<name>A0A0A9D432_ARUDO</name>
<reference evidence="2" key="2">
    <citation type="journal article" date="2015" name="Data Brief">
        <title>Shoot transcriptome of the giant reed, Arundo donax.</title>
        <authorList>
            <person name="Barrero R.A."/>
            <person name="Guerrero F.D."/>
            <person name="Moolhuijzen P."/>
            <person name="Goolsby J.A."/>
            <person name="Tidwell J."/>
            <person name="Bellgard S.E."/>
            <person name="Bellgard M.I."/>
        </authorList>
    </citation>
    <scope>NUCLEOTIDE SEQUENCE</scope>
    <source>
        <tissue evidence="2">Shoot tissue taken approximately 20 cm above the soil surface</tissue>
    </source>
</reference>
<protein>
    <submittedName>
        <fullName evidence="2">Uncharacterized protein</fullName>
    </submittedName>
</protein>
<sequence length="28" mass="3099">MNQFSHLHHANSGRGTPHTLTYSVASTF</sequence>
<reference evidence="2" key="1">
    <citation type="submission" date="2014-09" db="EMBL/GenBank/DDBJ databases">
        <authorList>
            <person name="Magalhaes I.L.F."/>
            <person name="Oliveira U."/>
            <person name="Santos F.R."/>
            <person name="Vidigal T.H.D.A."/>
            <person name="Brescovit A.D."/>
            <person name="Santos A.J."/>
        </authorList>
    </citation>
    <scope>NUCLEOTIDE SEQUENCE</scope>
    <source>
        <tissue evidence="2">Shoot tissue taken approximately 20 cm above the soil surface</tissue>
    </source>
</reference>
<evidence type="ECO:0000313" key="2">
    <source>
        <dbReference type="EMBL" id="JAD80410.1"/>
    </source>
</evidence>
<feature type="region of interest" description="Disordered" evidence="1">
    <location>
        <begin position="1"/>
        <end position="28"/>
    </location>
</feature>
<accession>A0A0A9D432</accession>
<organism evidence="2">
    <name type="scientific">Arundo donax</name>
    <name type="common">Giant reed</name>
    <name type="synonym">Donax arundinaceus</name>
    <dbReference type="NCBI Taxonomy" id="35708"/>
    <lineage>
        <taxon>Eukaryota</taxon>
        <taxon>Viridiplantae</taxon>
        <taxon>Streptophyta</taxon>
        <taxon>Embryophyta</taxon>
        <taxon>Tracheophyta</taxon>
        <taxon>Spermatophyta</taxon>
        <taxon>Magnoliopsida</taxon>
        <taxon>Liliopsida</taxon>
        <taxon>Poales</taxon>
        <taxon>Poaceae</taxon>
        <taxon>PACMAD clade</taxon>
        <taxon>Arundinoideae</taxon>
        <taxon>Arundineae</taxon>
        <taxon>Arundo</taxon>
    </lineage>
</organism>
<feature type="compositionally biased region" description="Polar residues" evidence="1">
    <location>
        <begin position="18"/>
        <end position="28"/>
    </location>
</feature>
<feature type="compositionally biased region" description="Basic residues" evidence="1">
    <location>
        <begin position="1"/>
        <end position="11"/>
    </location>
</feature>
<evidence type="ECO:0000256" key="1">
    <source>
        <dbReference type="SAM" id="MobiDB-lite"/>
    </source>
</evidence>
<dbReference type="EMBL" id="GBRH01217485">
    <property type="protein sequence ID" value="JAD80410.1"/>
    <property type="molecule type" value="Transcribed_RNA"/>
</dbReference>
<proteinExistence type="predicted"/>
<dbReference type="AlphaFoldDB" id="A0A0A9D432"/>